<keyword evidence="5 6" id="KW-0560">Oxidoreductase</keyword>
<dbReference type="InterPro" id="IPR046373">
    <property type="entry name" value="Acyl-CoA_Oxase/DH_mid-dom_sf"/>
</dbReference>
<evidence type="ECO:0000313" key="11">
    <source>
        <dbReference type="Proteomes" id="UP000063699"/>
    </source>
</evidence>
<dbReference type="PROSITE" id="PS00072">
    <property type="entry name" value="ACYL_COA_DH_1"/>
    <property type="match status" value="1"/>
</dbReference>
<evidence type="ECO:0000256" key="6">
    <source>
        <dbReference type="RuleBase" id="RU362125"/>
    </source>
</evidence>
<evidence type="ECO:0000256" key="3">
    <source>
        <dbReference type="ARBA" id="ARBA00022630"/>
    </source>
</evidence>
<keyword evidence="11" id="KW-1185">Reference proteome</keyword>
<comment type="similarity">
    <text evidence="2 6">Belongs to the acyl-CoA dehydrogenase family.</text>
</comment>
<dbReference type="InterPro" id="IPR009075">
    <property type="entry name" value="AcylCo_DH/oxidase_C"/>
</dbReference>
<proteinExistence type="inferred from homology"/>
<dbReference type="STRING" id="860235.AOZ06_21725"/>
<dbReference type="GO" id="GO:0050660">
    <property type="term" value="F:flavin adenine dinucleotide binding"/>
    <property type="evidence" value="ECO:0007669"/>
    <property type="project" value="InterPro"/>
</dbReference>
<dbReference type="InterPro" id="IPR009100">
    <property type="entry name" value="AcylCoA_DH/oxidase_NM_dom_sf"/>
</dbReference>
<feature type="domain" description="Acyl-CoA dehydrogenase/oxidase N-terminal" evidence="9">
    <location>
        <begin position="21"/>
        <end position="111"/>
    </location>
</feature>
<evidence type="ECO:0000256" key="4">
    <source>
        <dbReference type="ARBA" id="ARBA00022827"/>
    </source>
</evidence>
<evidence type="ECO:0000259" key="7">
    <source>
        <dbReference type="Pfam" id="PF00441"/>
    </source>
</evidence>
<keyword evidence="3 6" id="KW-0285">Flavoprotein</keyword>
<dbReference type="RefSeq" id="WP_054291085.1">
    <property type="nucleotide sequence ID" value="NZ_CP012752.1"/>
</dbReference>
<dbReference type="OrthoDB" id="5241155at2"/>
<reference evidence="10 11" key="1">
    <citation type="submission" date="2015-07" db="EMBL/GenBank/DDBJ databases">
        <title>Genome sequencing of Kibdelosporangium phytohabitans.</title>
        <authorList>
            <person name="Qin S."/>
            <person name="Xing K."/>
        </authorList>
    </citation>
    <scope>NUCLEOTIDE SEQUENCE [LARGE SCALE GENOMIC DNA]</scope>
    <source>
        <strain evidence="10 11">KLBMP1111</strain>
    </source>
</reference>
<comment type="cofactor">
    <cofactor evidence="1 6">
        <name>FAD</name>
        <dbReference type="ChEBI" id="CHEBI:57692"/>
    </cofactor>
</comment>
<dbReference type="Pfam" id="PF02770">
    <property type="entry name" value="Acyl-CoA_dh_M"/>
    <property type="match status" value="1"/>
</dbReference>
<dbReference type="KEGG" id="kphy:AOZ06_21725"/>
<evidence type="ECO:0000259" key="8">
    <source>
        <dbReference type="Pfam" id="PF02770"/>
    </source>
</evidence>
<dbReference type="Pfam" id="PF02771">
    <property type="entry name" value="Acyl-CoA_dh_N"/>
    <property type="match status" value="1"/>
</dbReference>
<evidence type="ECO:0000259" key="9">
    <source>
        <dbReference type="Pfam" id="PF02771"/>
    </source>
</evidence>
<dbReference type="InterPro" id="IPR006091">
    <property type="entry name" value="Acyl-CoA_Oxase/DH_mid-dom"/>
</dbReference>
<dbReference type="FunFam" id="2.40.110.10:FF:000002">
    <property type="entry name" value="Acyl-CoA dehydrogenase fadE12"/>
    <property type="match status" value="1"/>
</dbReference>
<dbReference type="EMBL" id="CP012752">
    <property type="protein sequence ID" value="ALG09181.1"/>
    <property type="molecule type" value="Genomic_DNA"/>
</dbReference>
<sequence length="381" mass="39894">MSDEWYERMAELGEKLGSDVTADDQSGEFSHEKWHLVAATGLFGLPFTGDRRLSDRTLPQITAALEGLGHGSDDASLGFSVATQLASCAVPLARFGSPALREHYEHAVTTGRIIGAHAITEPGAGSDALAMTTTAVAGGDGYVINGSKAFISNGPIADLVVVYTVTGQPGTFTGLTAFAVPRGTAGFTLSEPLGKMGLRCSPLGTAKLRDVHVPADHVVGQVGGGSWLLSHVMAREILFIAAGQVGQMRRRLDACATRARSRVQFGQPIGAFQAVAHKIVDMRISIETARKWLHDTTARMVAGEDVTARVAMTKIVVSEANVATARTAVQVFGGAGYLSSTGIERGLRDAIAGTIYSGTSEIQRNKIAAVMGLGENGGSSW</sequence>
<evidence type="ECO:0000256" key="5">
    <source>
        <dbReference type="ARBA" id="ARBA00023002"/>
    </source>
</evidence>
<dbReference type="Gene3D" id="1.10.540.10">
    <property type="entry name" value="Acyl-CoA dehydrogenase/oxidase, N-terminal domain"/>
    <property type="match status" value="1"/>
</dbReference>
<evidence type="ECO:0000313" key="10">
    <source>
        <dbReference type="EMBL" id="ALG09181.1"/>
    </source>
</evidence>
<dbReference type="PANTHER" id="PTHR43884">
    <property type="entry name" value="ACYL-COA DEHYDROGENASE"/>
    <property type="match status" value="1"/>
</dbReference>
<dbReference type="InterPro" id="IPR036250">
    <property type="entry name" value="AcylCo_DH-like_C"/>
</dbReference>
<dbReference type="Gene3D" id="1.20.140.10">
    <property type="entry name" value="Butyryl-CoA Dehydrogenase, subunit A, domain 3"/>
    <property type="match status" value="1"/>
</dbReference>
<dbReference type="AlphaFoldDB" id="A0A0N9I3U4"/>
<dbReference type="InterPro" id="IPR006089">
    <property type="entry name" value="Acyl-CoA_DH_CS"/>
</dbReference>
<dbReference type="SUPFAM" id="SSF47203">
    <property type="entry name" value="Acyl-CoA dehydrogenase C-terminal domain-like"/>
    <property type="match status" value="1"/>
</dbReference>
<dbReference type="Gene3D" id="2.40.110.10">
    <property type="entry name" value="Butyryl-CoA Dehydrogenase, subunit A, domain 2"/>
    <property type="match status" value="1"/>
</dbReference>
<dbReference type="CDD" id="cd00567">
    <property type="entry name" value="ACAD"/>
    <property type="match status" value="1"/>
</dbReference>
<dbReference type="InterPro" id="IPR037069">
    <property type="entry name" value="AcylCoA_DH/ox_N_sf"/>
</dbReference>
<organism evidence="10 11">
    <name type="scientific">Kibdelosporangium phytohabitans</name>
    <dbReference type="NCBI Taxonomy" id="860235"/>
    <lineage>
        <taxon>Bacteria</taxon>
        <taxon>Bacillati</taxon>
        <taxon>Actinomycetota</taxon>
        <taxon>Actinomycetes</taxon>
        <taxon>Pseudonocardiales</taxon>
        <taxon>Pseudonocardiaceae</taxon>
        <taxon>Kibdelosporangium</taxon>
    </lineage>
</organism>
<dbReference type="InterPro" id="IPR013786">
    <property type="entry name" value="AcylCoA_DH/ox_N"/>
</dbReference>
<keyword evidence="4 6" id="KW-0274">FAD</keyword>
<evidence type="ECO:0000256" key="2">
    <source>
        <dbReference type="ARBA" id="ARBA00009347"/>
    </source>
</evidence>
<evidence type="ECO:0000256" key="1">
    <source>
        <dbReference type="ARBA" id="ARBA00001974"/>
    </source>
</evidence>
<gene>
    <name evidence="10" type="ORF">AOZ06_21725</name>
</gene>
<dbReference type="Pfam" id="PF00441">
    <property type="entry name" value="Acyl-CoA_dh_1"/>
    <property type="match status" value="1"/>
</dbReference>
<dbReference type="GO" id="GO:0003995">
    <property type="term" value="F:acyl-CoA dehydrogenase activity"/>
    <property type="evidence" value="ECO:0007669"/>
    <property type="project" value="InterPro"/>
</dbReference>
<accession>A0A0N9I3U4</accession>
<dbReference type="Proteomes" id="UP000063699">
    <property type="component" value="Chromosome"/>
</dbReference>
<dbReference type="SUPFAM" id="SSF56645">
    <property type="entry name" value="Acyl-CoA dehydrogenase NM domain-like"/>
    <property type="match status" value="1"/>
</dbReference>
<dbReference type="PANTHER" id="PTHR43884:SF12">
    <property type="entry name" value="ISOVALERYL-COA DEHYDROGENASE, MITOCHONDRIAL-RELATED"/>
    <property type="match status" value="1"/>
</dbReference>
<protein>
    <submittedName>
        <fullName evidence="10">Acyl-CoA dehydrogenase</fullName>
    </submittedName>
</protein>
<name>A0A0N9I3U4_9PSEU</name>
<feature type="domain" description="Acyl-CoA dehydrogenase/oxidase C-terminal" evidence="7">
    <location>
        <begin position="233"/>
        <end position="371"/>
    </location>
</feature>
<feature type="domain" description="Acyl-CoA oxidase/dehydrogenase middle" evidence="8">
    <location>
        <begin position="116"/>
        <end position="211"/>
    </location>
</feature>